<keyword evidence="9" id="KW-1003">Cell membrane</keyword>
<dbReference type="AlphaFoldDB" id="A0AA41R377"/>
<keyword evidence="4 9" id="KW-0808">Transferase</keyword>
<dbReference type="RefSeq" id="WP_246903836.1">
    <property type="nucleotide sequence ID" value="NZ_JALJRB010000004.1"/>
</dbReference>
<name>A0AA41R377_9BACT</name>
<dbReference type="InterPro" id="IPR038107">
    <property type="entry name" value="Glycos_transf_N_sf"/>
</dbReference>
<evidence type="ECO:0000256" key="9">
    <source>
        <dbReference type="RuleBase" id="RU365103"/>
    </source>
</evidence>
<dbReference type="EMBL" id="JALJRB010000004">
    <property type="protein sequence ID" value="MCJ8500075.1"/>
    <property type="molecule type" value="Genomic_DNA"/>
</dbReference>
<evidence type="ECO:0000256" key="4">
    <source>
        <dbReference type="ARBA" id="ARBA00022679"/>
    </source>
</evidence>
<evidence type="ECO:0000256" key="6">
    <source>
        <dbReference type="ARBA" id="ARBA00049183"/>
    </source>
</evidence>
<accession>A0AA41R377</accession>
<proteinExistence type="inferred from homology"/>
<gene>
    <name evidence="11" type="ORF">MRX98_05775</name>
</gene>
<evidence type="ECO:0000313" key="12">
    <source>
        <dbReference type="Proteomes" id="UP001165427"/>
    </source>
</evidence>
<comment type="catalytic activity">
    <reaction evidence="6 9">
        <text>lipid IVA (E. coli) + CMP-3-deoxy-beta-D-manno-octulosonate = alpha-Kdo-(2-&gt;6)-lipid IVA (E. coli) + CMP + H(+)</text>
        <dbReference type="Rhea" id="RHEA:28066"/>
        <dbReference type="ChEBI" id="CHEBI:15378"/>
        <dbReference type="ChEBI" id="CHEBI:58603"/>
        <dbReference type="ChEBI" id="CHEBI:60364"/>
        <dbReference type="ChEBI" id="CHEBI:60377"/>
        <dbReference type="ChEBI" id="CHEBI:85987"/>
        <dbReference type="EC" id="2.4.99.12"/>
    </reaction>
</comment>
<comment type="pathway">
    <text evidence="1 9">Bacterial outer membrane biogenesis; LPS core biosynthesis.</text>
</comment>
<feature type="active site" description="Proton acceptor" evidence="7">
    <location>
        <position position="68"/>
    </location>
</feature>
<evidence type="ECO:0000256" key="1">
    <source>
        <dbReference type="ARBA" id="ARBA00004713"/>
    </source>
</evidence>
<dbReference type="PANTHER" id="PTHR42755">
    <property type="entry name" value="3-DEOXY-MANNO-OCTULOSONATE CYTIDYLYLTRANSFERASE"/>
    <property type="match status" value="1"/>
</dbReference>
<dbReference type="GO" id="GO:0009244">
    <property type="term" value="P:lipopolysaccharide core region biosynthetic process"/>
    <property type="evidence" value="ECO:0007669"/>
    <property type="project" value="UniProtKB-UniRule"/>
</dbReference>
<comment type="function">
    <text evidence="9">Involved in lipopolysaccharide (LPS) biosynthesis. Catalyzes the transfer of 3-deoxy-D-manno-octulosonate (Kdo) residue(s) from CMP-Kdo to lipid IV(A), the tetraacyldisaccharide-1,4'-bisphosphate precursor of lipid A.</text>
</comment>
<evidence type="ECO:0000313" key="11">
    <source>
        <dbReference type="EMBL" id="MCJ8500075.1"/>
    </source>
</evidence>
<dbReference type="GO" id="GO:0043842">
    <property type="term" value="F:Kdo transferase activity"/>
    <property type="evidence" value="ECO:0007669"/>
    <property type="project" value="UniProtKB-EC"/>
</dbReference>
<feature type="site" description="Transition state stabilizer" evidence="8">
    <location>
        <position position="216"/>
    </location>
</feature>
<sequence>MNPYHLAYNLIGAGIGAVLKPAWWLRARHAEDRQEQFRQRFGRYPAALRASLGGRGARIWMHAVSVGEVGVALALEDPLTAHVPHCRLALSTTTVQGLIRARTVLDGRVPCFYAPIDLPWTTRRALEMVRPHTLVLLETELWPNLIIAAHRSGVRTAMLNGRISVRAIERYRKVRPMLAHMLAHVDAFSMISTADAQRIISLGAPEERVSVNGNAKFDSPDPHPEREQTRAWAMQLYGLRPETPVFVAGSTRHPEERSLLSAFRQIHQHFPETVLIIAPRHLERVPRVVQWVSEAGLSCQRRSRLEGEGRHTPVVVLDTIGELAATYSVARFVFCGGSLVPKGGQNMLEPALWSKPVMYGASMEDFADARVLIERAGGGFMVQDADRMAALAIEWLRRPEVAVEAGRAARAAILVHRGAARRHAAVIEGLLKR</sequence>
<feature type="site" description="Transition state stabilizer" evidence="8">
    <location>
        <position position="138"/>
    </location>
</feature>
<evidence type="ECO:0000256" key="5">
    <source>
        <dbReference type="ARBA" id="ARBA00031445"/>
    </source>
</evidence>
<dbReference type="Pfam" id="PF04413">
    <property type="entry name" value="Glycos_transf_N"/>
    <property type="match status" value="1"/>
</dbReference>
<dbReference type="EC" id="2.4.99.12" evidence="2 9"/>
<protein>
    <recommendedName>
        <fullName evidence="3 9">3-deoxy-D-manno-octulosonic acid transferase</fullName>
        <shortName evidence="9">Kdo transferase</shortName>
        <ecNumber evidence="2 9">2.4.99.12</ecNumber>
    </recommendedName>
    <alternativeName>
        <fullName evidence="5 9">Lipid IV(A) 3-deoxy-D-manno-octulosonic acid transferase</fullName>
    </alternativeName>
</protein>
<keyword evidence="9" id="KW-0448">Lipopolysaccharide biosynthesis</keyword>
<evidence type="ECO:0000256" key="8">
    <source>
        <dbReference type="PIRSR" id="PIRSR639901-2"/>
    </source>
</evidence>
<dbReference type="Gene3D" id="3.40.50.11720">
    <property type="entry name" value="3-Deoxy-D-manno-octulosonic-acid transferase, N-terminal domain"/>
    <property type="match status" value="1"/>
</dbReference>
<reference evidence="11" key="1">
    <citation type="submission" date="2022-04" db="EMBL/GenBank/DDBJ databases">
        <title>Desulfatitalea alkaliphila sp. nov., a novel anaerobic sulfate-reducing bacterium isolated from terrestrial mud volcano, Taman Peninsula, Russia.</title>
        <authorList>
            <person name="Khomyakova M.A."/>
            <person name="Merkel A.Y."/>
            <person name="Slobodkin A.I."/>
        </authorList>
    </citation>
    <scope>NUCLEOTIDE SEQUENCE</scope>
    <source>
        <strain evidence="11">M08but</strain>
    </source>
</reference>
<keyword evidence="12" id="KW-1185">Reference proteome</keyword>
<dbReference type="PANTHER" id="PTHR42755:SF1">
    <property type="entry name" value="3-DEOXY-D-MANNO-OCTULOSONIC ACID TRANSFERASE, MITOCHONDRIAL-RELATED"/>
    <property type="match status" value="1"/>
</dbReference>
<evidence type="ECO:0000256" key="3">
    <source>
        <dbReference type="ARBA" id="ARBA00019077"/>
    </source>
</evidence>
<dbReference type="Proteomes" id="UP001165427">
    <property type="component" value="Unassembled WGS sequence"/>
</dbReference>
<dbReference type="InterPro" id="IPR007507">
    <property type="entry name" value="Glycos_transf_N"/>
</dbReference>
<comment type="caution">
    <text evidence="11">The sequence shown here is derived from an EMBL/GenBank/DDBJ whole genome shotgun (WGS) entry which is preliminary data.</text>
</comment>
<feature type="domain" description="3-deoxy-D-manno-octulosonic-acid transferase N-terminal" evidence="10">
    <location>
        <begin position="36"/>
        <end position="218"/>
    </location>
</feature>
<comment type="subcellular location">
    <subcellularLocation>
        <location evidence="9">Cell membrane</location>
    </subcellularLocation>
</comment>
<dbReference type="InterPro" id="IPR039901">
    <property type="entry name" value="Kdotransferase"/>
</dbReference>
<evidence type="ECO:0000256" key="7">
    <source>
        <dbReference type="PIRSR" id="PIRSR639901-1"/>
    </source>
</evidence>
<keyword evidence="9" id="KW-0472">Membrane</keyword>
<dbReference type="Gene3D" id="3.40.50.2000">
    <property type="entry name" value="Glycogen Phosphorylase B"/>
    <property type="match status" value="1"/>
</dbReference>
<dbReference type="GO" id="GO:0005886">
    <property type="term" value="C:plasma membrane"/>
    <property type="evidence" value="ECO:0007669"/>
    <property type="project" value="UniProtKB-SubCell"/>
</dbReference>
<evidence type="ECO:0000256" key="2">
    <source>
        <dbReference type="ARBA" id="ARBA00012621"/>
    </source>
</evidence>
<dbReference type="GO" id="GO:0009245">
    <property type="term" value="P:lipid A biosynthetic process"/>
    <property type="evidence" value="ECO:0007669"/>
    <property type="project" value="TreeGrafter"/>
</dbReference>
<evidence type="ECO:0000259" key="10">
    <source>
        <dbReference type="Pfam" id="PF04413"/>
    </source>
</evidence>
<organism evidence="11 12">
    <name type="scientific">Desulfatitalea alkaliphila</name>
    <dbReference type="NCBI Taxonomy" id="2929485"/>
    <lineage>
        <taxon>Bacteria</taxon>
        <taxon>Pseudomonadati</taxon>
        <taxon>Thermodesulfobacteriota</taxon>
        <taxon>Desulfobacteria</taxon>
        <taxon>Desulfobacterales</taxon>
        <taxon>Desulfosarcinaceae</taxon>
        <taxon>Desulfatitalea</taxon>
    </lineage>
</organism>
<dbReference type="SUPFAM" id="SSF53756">
    <property type="entry name" value="UDP-Glycosyltransferase/glycogen phosphorylase"/>
    <property type="match status" value="1"/>
</dbReference>
<comment type="similarity">
    <text evidence="9">Belongs to the glycosyltransferase group 1 family.</text>
</comment>